<proteinExistence type="predicted"/>
<feature type="compositionally biased region" description="Basic and acidic residues" evidence="1">
    <location>
        <begin position="1"/>
        <end position="39"/>
    </location>
</feature>
<reference evidence="3" key="1">
    <citation type="journal article" date="2019" name="Int. J. Syst. Evol. Microbiol.">
        <title>The Global Catalogue of Microorganisms (GCM) 10K type strain sequencing project: providing services to taxonomists for standard genome sequencing and annotation.</title>
        <authorList>
            <consortium name="The Broad Institute Genomics Platform"/>
            <consortium name="The Broad Institute Genome Sequencing Center for Infectious Disease"/>
            <person name="Wu L."/>
            <person name="Ma J."/>
        </authorList>
    </citation>
    <scope>NUCLEOTIDE SEQUENCE [LARGE SCALE GENOMIC DNA]</scope>
    <source>
        <strain evidence="3">NBRC 109019</strain>
    </source>
</reference>
<dbReference type="EMBL" id="AP027734">
    <property type="protein sequence ID" value="BDZ53584.1"/>
    <property type="molecule type" value="Genomic_DNA"/>
</dbReference>
<evidence type="ECO:0000313" key="2">
    <source>
        <dbReference type="EMBL" id="BDZ53584.1"/>
    </source>
</evidence>
<keyword evidence="3" id="KW-1185">Reference proteome</keyword>
<feature type="region of interest" description="Disordered" evidence="1">
    <location>
        <begin position="1"/>
        <end position="69"/>
    </location>
</feature>
<organism evidence="2 3">
    <name type="scientific">Agromyces marinus</name>
    <dbReference type="NCBI Taxonomy" id="1389020"/>
    <lineage>
        <taxon>Bacteria</taxon>
        <taxon>Bacillati</taxon>
        <taxon>Actinomycetota</taxon>
        <taxon>Actinomycetes</taxon>
        <taxon>Micrococcales</taxon>
        <taxon>Microbacteriaceae</taxon>
        <taxon>Agromyces</taxon>
    </lineage>
</organism>
<sequence length="82" mass="9237">MVEFDVVRRDPGDVRDVRAERRIDADPPASARDDEDAHPRPGQLDRLSRHPFHPPMMTHAGTRCGPRPVFRSAHTGCRTVEG</sequence>
<dbReference type="Proteomes" id="UP001321477">
    <property type="component" value="Chromosome"/>
</dbReference>
<evidence type="ECO:0000256" key="1">
    <source>
        <dbReference type="SAM" id="MobiDB-lite"/>
    </source>
</evidence>
<gene>
    <name evidence="2" type="ORF">GCM10025870_06570</name>
</gene>
<protein>
    <submittedName>
        <fullName evidence="2">Uncharacterized protein</fullName>
    </submittedName>
</protein>
<accession>A0ABN6Y8E9</accession>
<name>A0ABN6Y8E9_9MICO</name>
<evidence type="ECO:0000313" key="3">
    <source>
        <dbReference type="Proteomes" id="UP001321477"/>
    </source>
</evidence>